<keyword evidence="3" id="KW-1185">Reference proteome</keyword>
<sequence>MRRRAFLAAAAVAVTVGVTGCGIPDESKVSDIGPGPEFGEARTGGAGAGPPARESATTKEMFVTNFLAAVAGEPNKRAERFLSYMTESARPDKVDADAGVNLVRLRKPPVFTELEQGSWRVTIDVVQVGVLDERGTVAQADLKRTSYDFEIAIQSSESGTDSYIVTKAPVDPMLMSTEALELYFTPRTLYFWSKDGATLLPDERYMPKELDEGLRPTRIVEWVVAGASAWLEPAVSQLSDKARNNQNVPYPKDQLEVALNAAAAEQTNGAEGGDVVPKLGRQLLWSLRPYVKTGLRLSIDGGRSLIFLKDDEFYGANAANRVPEGPEQEDAQPERFALLDGKIHRLRESPGGGVQQLPRMLLSNGVNEGILQAALAREDGTEGLRTSAALVFQQNGEYKLRLVSAVGDGANPAAETEGFASMGRPVWLKASLDDGIGLVVANKRLYQFTVKGA</sequence>
<accession>A0A6V8KQR4</accession>
<feature type="region of interest" description="Disordered" evidence="1">
    <location>
        <begin position="27"/>
        <end position="54"/>
    </location>
</feature>
<dbReference type="EMBL" id="BLPF01000004">
    <property type="protein sequence ID" value="GFJ84691.1"/>
    <property type="molecule type" value="Genomic_DNA"/>
</dbReference>
<name>A0A6V8KQR4_9ACTN</name>
<dbReference type="RefSeq" id="WP_173069314.1">
    <property type="nucleotide sequence ID" value="NZ_BLPF01000004.1"/>
</dbReference>
<evidence type="ECO:0008006" key="4">
    <source>
        <dbReference type="Google" id="ProtNLM"/>
    </source>
</evidence>
<reference evidence="2 3" key="1">
    <citation type="submission" date="2020-03" db="EMBL/GenBank/DDBJ databases">
        <title>Whole genome shotgun sequence of Phytohabitans houttuyneae NBRC 108639.</title>
        <authorList>
            <person name="Komaki H."/>
            <person name="Tamura T."/>
        </authorList>
    </citation>
    <scope>NUCLEOTIDE SEQUENCE [LARGE SCALE GENOMIC DNA]</scope>
    <source>
        <strain evidence="2 3">NBRC 108639</strain>
    </source>
</reference>
<gene>
    <name evidence="2" type="ORF">Phou_088710</name>
</gene>
<dbReference type="Proteomes" id="UP000482800">
    <property type="component" value="Unassembled WGS sequence"/>
</dbReference>
<evidence type="ECO:0000313" key="2">
    <source>
        <dbReference type="EMBL" id="GFJ84691.1"/>
    </source>
</evidence>
<reference evidence="2 3" key="2">
    <citation type="submission" date="2020-03" db="EMBL/GenBank/DDBJ databases">
        <authorList>
            <person name="Ichikawa N."/>
            <person name="Kimura A."/>
            <person name="Kitahashi Y."/>
            <person name="Uohara A."/>
        </authorList>
    </citation>
    <scope>NUCLEOTIDE SEQUENCE [LARGE SCALE GENOMIC DNA]</scope>
    <source>
        <strain evidence="2 3">NBRC 108639</strain>
    </source>
</reference>
<proteinExistence type="predicted"/>
<comment type="caution">
    <text evidence="2">The sequence shown here is derived from an EMBL/GenBank/DDBJ whole genome shotgun (WGS) entry which is preliminary data.</text>
</comment>
<protein>
    <recommendedName>
        <fullName evidence="4">GerMN domain-containing protein</fullName>
    </recommendedName>
</protein>
<dbReference type="PROSITE" id="PS51257">
    <property type="entry name" value="PROKAR_LIPOPROTEIN"/>
    <property type="match status" value="1"/>
</dbReference>
<evidence type="ECO:0000256" key="1">
    <source>
        <dbReference type="SAM" id="MobiDB-lite"/>
    </source>
</evidence>
<dbReference type="AlphaFoldDB" id="A0A6V8KQR4"/>
<evidence type="ECO:0000313" key="3">
    <source>
        <dbReference type="Proteomes" id="UP000482800"/>
    </source>
</evidence>
<organism evidence="2 3">
    <name type="scientific">Phytohabitans houttuyneae</name>
    <dbReference type="NCBI Taxonomy" id="1076126"/>
    <lineage>
        <taxon>Bacteria</taxon>
        <taxon>Bacillati</taxon>
        <taxon>Actinomycetota</taxon>
        <taxon>Actinomycetes</taxon>
        <taxon>Micromonosporales</taxon>
        <taxon>Micromonosporaceae</taxon>
    </lineage>
</organism>